<comment type="subcellular location">
    <subcellularLocation>
        <location evidence="1">Periplasm</location>
    </subcellularLocation>
</comment>
<evidence type="ECO:0000259" key="4">
    <source>
        <dbReference type="Pfam" id="PF09084"/>
    </source>
</evidence>
<keyword evidence="6" id="KW-1185">Reference proteome</keyword>
<dbReference type="eggNOG" id="COG0715">
    <property type="taxonomic scope" value="Bacteria"/>
</dbReference>
<evidence type="ECO:0000256" key="3">
    <source>
        <dbReference type="ARBA" id="ARBA00022729"/>
    </source>
</evidence>
<name>C6PZJ2_9CLOT</name>
<dbReference type="PANTHER" id="PTHR30024">
    <property type="entry name" value="ALIPHATIC SULFONATES-BINDING PROTEIN-RELATED"/>
    <property type="match status" value="1"/>
</dbReference>
<evidence type="ECO:0000313" key="6">
    <source>
        <dbReference type="Proteomes" id="UP000004198"/>
    </source>
</evidence>
<keyword evidence="3" id="KW-0732">Signal</keyword>
<proteinExistence type="inferred from homology"/>
<dbReference type="PANTHER" id="PTHR30024:SF47">
    <property type="entry name" value="TAURINE-BINDING PERIPLASMIC PROTEIN"/>
    <property type="match status" value="1"/>
</dbReference>
<accession>C6PZJ2</accession>
<dbReference type="PATRIC" id="fig|536227.13.peg.3792"/>
<comment type="caution">
    <text evidence="5">The sequence shown here is derived from an EMBL/GenBank/DDBJ whole genome shotgun (WGS) entry which is preliminary data.</text>
</comment>
<evidence type="ECO:0000256" key="2">
    <source>
        <dbReference type="ARBA" id="ARBA00010742"/>
    </source>
</evidence>
<evidence type="ECO:0000313" key="5">
    <source>
        <dbReference type="EMBL" id="EET85340.1"/>
    </source>
</evidence>
<reference evidence="5 6" key="1">
    <citation type="submission" date="2009-06" db="EMBL/GenBank/DDBJ databases">
        <title>The draft genome of Clostridium carboxidivorans P7.</title>
        <authorList>
            <consortium name="US DOE Joint Genome Institute (JGI-PGF)"/>
            <person name="Lucas S."/>
            <person name="Copeland A."/>
            <person name="Lapidus A."/>
            <person name="Glavina del Rio T."/>
            <person name="Tice H."/>
            <person name="Bruce D."/>
            <person name="Goodwin L."/>
            <person name="Pitluck S."/>
            <person name="Larimer F."/>
            <person name="Land M.L."/>
            <person name="Hauser L."/>
            <person name="Hemme C.L."/>
        </authorList>
    </citation>
    <scope>NUCLEOTIDE SEQUENCE [LARGE SCALE GENOMIC DNA]</scope>
    <source>
        <strain evidence="5 6">P7</strain>
    </source>
</reference>
<protein>
    <submittedName>
        <fullName evidence="5">NMT1/THI5 like domain protein</fullName>
    </submittedName>
</protein>
<dbReference type="KEGG" id="cck:Ccar_18045"/>
<evidence type="ECO:0000256" key="1">
    <source>
        <dbReference type="ARBA" id="ARBA00004418"/>
    </source>
</evidence>
<dbReference type="InterPro" id="IPR015168">
    <property type="entry name" value="SsuA/THI5"/>
</dbReference>
<comment type="similarity">
    <text evidence="2">Belongs to the bacterial solute-binding protein SsuA/TauA family.</text>
</comment>
<sequence length="339" mass="37447">MKNKKFHIFSLLLSFVFVAVIFAGCGGDKKSTNTVTTIKLNEVARSVFYAPMYAAINQGFFKEEGINIDLTTGQGADKTMQQVLSKSCDIGFCGPEQVIYINNQNKEDYPVLFGQLTQTDGSFLVGRNDVKDFKWEDVKGKSIIGGRPGGVPEMSLEYVLKNHGIQPGKDVNLITNVAYTATAGAFKAGTGDYVALFEPTGSMLQKDKSGYIVASIGRSAGVIPYTCYFSTKSYMDKNPQIIEKFTKAIYKGQIWVQNHNDEEVAKSIKSFFPGTDESIIVSVVKNYRSINAFASTPVMKEENLNRLMDIIQSYNPSLIPQRPAFSKIVNNSFAEKAIK</sequence>
<dbReference type="Pfam" id="PF09084">
    <property type="entry name" value="NMT1"/>
    <property type="match status" value="1"/>
</dbReference>
<dbReference type="Proteomes" id="UP000004198">
    <property type="component" value="Unassembled WGS sequence"/>
</dbReference>
<dbReference type="STRING" id="536227.Ccar_18045"/>
<gene>
    <name evidence="5" type="ORF">CcarbDRAFT_4209</name>
</gene>
<dbReference type="AlphaFoldDB" id="C6PZJ2"/>
<feature type="domain" description="SsuA/THI5-like" evidence="4">
    <location>
        <begin position="50"/>
        <end position="262"/>
    </location>
</feature>
<dbReference type="OrthoDB" id="9802202at2"/>
<dbReference type="Gene3D" id="3.40.190.10">
    <property type="entry name" value="Periplasmic binding protein-like II"/>
    <property type="match status" value="2"/>
</dbReference>
<dbReference type="PROSITE" id="PS51257">
    <property type="entry name" value="PROKAR_LIPOPROTEIN"/>
    <property type="match status" value="1"/>
</dbReference>
<organism evidence="5 6">
    <name type="scientific">Clostridium carboxidivorans P7</name>
    <dbReference type="NCBI Taxonomy" id="536227"/>
    <lineage>
        <taxon>Bacteria</taxon>
        <taxon>Bacillati</taxon>
        <taxon>Bacillota</taxon>
        <taxon>Clostridia</taxon>
        <taxon>Eubacteriales</taxon>
        <taxon>Clostridiaceae</taxon>
        <taxon>Clostridium</taxon>
    </lineage>
</organism>
<dbReference type="EMBL" id="ACVI01000095">
    <property type="protein sequence ID" value="EET85340.1"/>
    <property type="molecule type" value="Genomic_DNA"/>
</dbReference>
<dbReference type="SUPFAM" id="SSF53850">
    <property type="entry name" value="Periplasmic binding protein-like II"/>
    <property type="match status" value="1"/>
</dbReference>
<dbReference type="RefSeq" id="WP_007063094.1">
    <property type="nucleotide sequence ID" value="NZ_ACVI01000095.1"/>
</dbReference>
<dbReference type="GO" id="GO:0042597">
    <property type="term" value="C:periplasmic space"/>
    <property type="evidence" value="ECO:0007669"/>
    <property type="project" value="UniProtKB-SubCell"/>
</dbReference>